<dbReference type="InterPro" id="IPR000949">
    <property type="entry name" value="ELM2_dom"/>
</dbReference>
<comment type="caution">
    <text evidence="3">The sequence shown here is derived from an EMBL/GenBank/DDBJ whole genome shotgun (WGS) entry which is preliminary data.</text>
</comment>
<evidence type="ECO:0000256" key="1">
    <source>
        <dbReference type="ARBA" id="ARBA00023242"/>
    </source>
</evidence>
<feature type="domain" description="ELM2" evidence="2">
    <location>
        <begin position="14"/>
        <end position="65"/>
    </location>
</feature>
<proteinExistence type="predicted"/>
<evidence type="ECO:0000313" key="3">
    <source>
        <dbReference type="EMBL" id="KAF5395341.1"/>
    </source>
</evidence>
<dbReference type="AlphaFoldDB" id="A0A8J4T096"/>
<keyword evidence="1" id="KW-0539">Nucleus</keyword>
<keyword evidence="4" id="KW-1185">Reference proteome</keyword>
<dbReference type="Proteomes" id="UP000748531">
    <property type="component" value="Unassembled WGS sequence"/>
</dbReference>
<reference evidence="3" key="1">
    <citation type="submission" date="2019-05" db="EMBL/GenBank/DDBJ databases">
        <title>Annotation for the trematode Paragonimus heterotremus.</title>
        <authorList>
            <person name="Choi Y.-J."/>
        </authorList>
    </citation>
    <scope>NUCLEOTIDE SEQUENCE</scope>
    <source>
        <strain evidence="3">LC</strain>
    </source>
</reference>
<dbReference type="EMBL" id="LUCH01014834">
    <property type="protein sequence ID" value="KAF5395341.1"/>
    <property type="molecule type" value="Genomic_DNA"/>
</dbReference>
<evidence type="ECO:0000313" key="4">
    <source>
        <dbReference type="Proteomes" id="UP000748531"/>
    </source>
</evidence>
<sequence>MIPLILCPLFTQEIRVGDEYQAHVPPSVLSNSSANISDWWDTKRIENDSCRLWQPGKLLEEEVVHFERLFAQTVMFPLPNERTMDDEEPNKLDAQSWVLFQNNLASLLPRLSGS</sequence>
<name>A0A8J4T096_9TREM</name>
<dbReference type="Pfam" id="PF01448">
    <property type="entry name" value="ELM2"/>
    <property type="match status" value="1"/>
</dbReference>
<organism evidence="3 4">
    <name type="scientific">Paragonimus heterotremus</name>
    <dbReference type="NCBI Taxonomy" id="100268"/>
    <lineage>
        <taxon>Eukaryota</taxon>
        <taxon>Metazoa</taxon>
        <taxon>Spiralia</taxon>
        <taxon>Lophotrochozoa</taxon>
        <taxon>Platyhelminthes</taxon>
        <taxon>Trematoda</taxon>
        <taxon>Digenea</taxon>
        <taxon>Plagiorchiida</taxon>
        <taxon>Troglotremata</taxon>
        <taxon>Troglotrematidae</taxon>
        <taxon>Paragonimus</taxon>
    </lineage>
</organism>
<accession>A0A8J4T096</accession>
<evidence type="ECO:0000259" key="2">
    <source>
        <dbReference type="Pfam" id="PF01448"/>
    </source>
</evidence>
<gene>
    <name evidence="3" type="ORF">PHET_12361</name>
</gene>
<protein>
    <recommendedName>
        <fullName evidence="2">ELM2 domain-containing protein</fullName>
    </recommendedName>
</protein>
<dbReference type="OrthoDB" id="5916873at2759"/>